<name>A0ABR4LW16_9EURO</name>
<dbReference type="EMBL" id="JBFXLQ010000013">
    <property type="protein sequence ID" value="KAL2868674.1"/>
    <property type="molecule type" value="Genomic_DNA"/>
</dbReference>
<dbReference type="RefSeq" id="XP_070887653.1">
    <property type="nucleotide sequence ID" value="XM_071028800.1"/>
</dbReference>
<reference evidence="1 2" key="1">
    <citation type="submission" date="2024-07" db="EMBL/GenBank/DDBJ databases">
        <title>Section-level genome sequencing and comparative genomics of Aspergillus sections Usti and Cavernicolus.</title>
        <authorList>
            <consortium name="Lawrence Berkeley National Laboratory"/>
            <person name="Nybo J.L."/>
            <person name="Vesth T.C."/>
            <person name="Theobald S."/>
            <person name="Frisvad J.C."/>
            <person name="Larsen T.O."/>
            <person name="Kjaerboelling I."/>
            <person name="Rothschild-Mancinelli K."/>
            <person name="Lyhne E.K."/>
            <person name="Kogle M.E."/>
            <person name="Barry K."/>
            <person name="Clum A."/>
            <person name="Na H."/>
            <person name="Ledsgaard L."/>
            <person name="Lin J."/>
            <person name="Lipzen A."/>
            <person name="Kuo A."/>
            <person name="Riley R."/>
            <person name="Mondo S."/>
            <person name="Labutti K."/>
            <person name="Haridas S."/>
            <person name="Pangalinan J."/>
            <person name="Salamov A.A."/>
            <person name="Simmons B.A."/>
            <person name="Magnuson J.K."/>
            <person name="Chen J."/>
            <person name="Drula E."/>
            <person name="Henrissat B."/>
            <person name="Wiebenga A."/>
            <person name="Lubbers R.J."/>
            <person name="Gomes A.C."/>
            <person name="Macurrencykelacurrency M.R."/>
            <person name="Stajich J."/>
            <person name="Grigoriev I.V."/>
            <person name="Mortensen U.H."/>
            <person name="De Vries R.P."/>
            <person name="Baker S.E."/>
            <person name="Andersen M.R."/>
        </authorList>
    </citation>
    <scope>NUCLEOTIDE SEQUENCE [LARGE SCALE GENOMIC DNA]</scope>
    <source>
        <strain evidence="1 2">CBS 449.75</strain>
    </source>
</reference>
<organism evidence="1 2">
    <name type="scientific">Aspergillus lucknowensis</name>
    <dbReference type="NCBI Taxonomy" id="176173"/>
    <lineage>
        <taxon>Eukaryota</taxon>
        <taxon>Fungi</taxon>
        <taxon>Dikarya</taxon>
        <taxon>Ascomycota</taxon>
        <taxon>Pezizomycotina</taxon>
        <taxon>Eurotiomycetes</taxon>
        <taxon>Eurotiomycetidae</taxon>
        <taxon>Eurotiales</taxon>
        <taxon>Aspergillaceae</taxon>
        <taxon>Aspergillus</taxon>
        <taxon>Aspergillus subgen. Nidulantes</taxon>
    </lineage>
</organism>
<dbReference type="GeneID" id="98143872"/>
<keyword evidence="2" id="KW-1185">Reference proteome</keyword>
<gene>
    <name evidence="1" type="ORF">BJX67DRAFT_350085</name>
</gene>
<comment type="caution">
    <text evidence="1">The sequence shown here is derived from an EMBL/GenBank/DDBJ whole genome shotgun (WGS) entry which is preliminary data.</text>
</comment>
<dbReference type="Proteomes" id="UP001610432">
    <property type="component" value="Unassembled WGS sequence"/>
</dbReference>
<proteinExistence type="predicted"/>
<accession>A0ABR4LW16</accession>
<sequence length="106" mass="11976">MHLFGSLRFHCFSSCGSTPASTFFLPFHLAFFPSLYPLNFSTSSFLPFRFLLPHCLLPLTVPSFRSLPLNSASPNCLSYLRFARSSFAHRYPPLFALFPAPPRSVL</sequence>
<evidence type="ECO:0000313" key="1">
    <source>
        <dbReference type="EMBL" id="KAL2868674.1"/>
    </source>
</evidence>
<protein>
    <submittedName>
        <fullName evidence="1">Uncharacterized protein</fullName>
    </submittedName>
</protein>
<evidence type="ECO:0000313" key="2">
    <source>
        <dbReference type="Proteomes" id="UP001610432"/>
    </source>
</evidence>